<dbReference type="PROSITE" id="PS51352">
    <property type="entry name" value="THIOREDOXIN_2"/>
    <property type="match status" value="1"/>
</dbReference>
<feature type="domain" description="Thioredoxin" evidence="4">
    <location>
        <begin position="25"/>
        <end position="160"/>
    </location>
</feature>
<dbReference type="PANTHER" id="PTHR42852">
    <property type="entry name" value="THIOL:DISULFIDE INTERCHANGE PROTEIN DSBE"/>
    <property type="match status" value="1"/>
</dbReference>
<dbReference type="InterPro" id="IPR050553">
    <property type="entry name" value="Thioredoxin_ResA/DsbE_sf"/>
</dbReference>
<evidence type="ECO:0000256" key="1">
    <source>
        <dbReference type="ARBA" id="ARBA00023284"/>
    </source>
</evidence>
<dbReference type="GO" id="GO:0016209">
    <property type="term" value="F:antioxidant activity"/>
    <property type="evidence" value="ECO:0007669"/>
    <property type="project" value="InterPro"/>
</dbReference>
<protein>
    <submittedName>
        <fullName evidence="5">TlpA family protein disulfide reductase</fullName>
    </submittedName>
</protein>
<sequence>MRGFKRAASTAAAILALATAADAAPKIGQPAPDFTVTTFGGRTVKLSDLKGDVIILNFWATWCGPCRRELPLLESAFEAYNKYGFQVLAVATEDSVPPDKLKPLAAQLKIPLVKRLKGHYDVLEGVPTNYVIDRSGKLVYAKADAFDAESLNALIVPLLKEPVPEEPTPPASGSPPASPTPAPAKAAAAGGG</sequence>
<dbReference type="InterPro" id="IPR013766">
    <property type="entry name" value="Thioredoxin_domain"/>
</dbReference>
<feature type="compositionally biased region" description="Pro residues" evidence="2">
    <location>
        <begin position="165"/>
        <end position="182"/>
    </location>
</feature>
<keyword evidence="6" id="KW-1185">Reference proteome</keyword>
<name>A0A975FVG8_9CAUL</name>
<dbReference type="InterPro" id="IPR036249">
    <property type="entry name" value="Thioredoxin-like_sf"/>
</dbReference>
<feature type="compositionally biased region" description="Low complexity" evidence="2">
    <location>
        <begin position="183"/>
        <end position="192"/>
    </location>
</feature>
<dbReference type="InterPro" id="IPR017937">
    <property type="entry name" value="Thioredoxin_CS"/>
</dbReference>
<dbReference type="RefSeq" id="WP_211936187.1">
    <property type="nucleotide sequence ID" value="NZ_CP073078.1"/>
</dbReference>
<keyword evidence="1" id="KW-0676">Redox-active center</keyword>
<evidence type="ECO:0000313" key="5">
    <source>
        <dbReference type="EMBL" id="QUD86135.1"/>
    </source>
</evidence>
<dbReference type="SUPFAM" id="SSF52833">
    <property type="entry name" value="Thioredoxin-like"/>
    <property type="match status" value="1"/>
</dbReference>
<evidence type="ECO:0000313" key="6">
    <source>
        <dbReference type="Proteomes" id="UP000676409"/>
    </source>
</evidence>
<accession>A0A975FVG8</accession>
<dbReference type="Gene3D" id="3.40.30.10">
    <property type="entry name" value="Glutaredoxin"/>
    <property type="match status" value="1"/>
</dbReference>
<dbReference type="AlphaFoldDB" id="A0A975FVG8"/>
<dbReference type="InterPro" id="IPR000866">
    <property type="entry name" value="AhpC/TSA"/>
</dbReference>
<dbReference type="Pfam" id="PF00578">
    <property type="entry name" value="AhpC-TSA"/>
    <property type="match status" value="1"/>
</dbReference>
<dbReference type="Proteomes" id="UP000676409">
    <property type="component" value="Chromosome"/>
</dbReference>
<evidence type="ECO:0000256" key="2">
    <source>
        <dbReference type="SAM" id="MobiDB-lite"/>
    </source>
</evidence>
<keyword evidence="3" id="KW-0732">Signal</keyword>
<dbReference type="PROSITE" id="PS00194">
    <property type="entry name" value="THIOREDOXIN_1"/>
    <property type="match status" value="1"/>
</dbReference>
<reference evidence="5" key="1">
    <citation type="submission" date="2021-04" db="EMBL/GenBank/DDBJ databases">
        <title>The complete genome sequence of Caulobacter sp. S6.</title>
        <authorList>
            <person name="Tang Y."/>
            <person name="Ouyang W."/>
            <person name="Liu Q."/>
            <person name="Huang B."/>
            <person name="Guo Z."/>
            <person name="Lei P."/>
        </authorList>
    </citation>
    <scope>NUCLEOTIDE SEQUENCE</scope>
    <source>
        <strain evidence="5">S6</strain>
    </source>
</reference>
<feature type="signal peptide" evidence="3">
    <location>
        <begin position="1"/>
        <end position="23"/>
    </location>
</feature>
<dbReference type="CDD" id="cd02966">
    <property type="entry name" value="TlpA_like_family"/>
    <property type="match status" value="1"/>
</dbReference>
<feature type="region of interest" description="Disordered" evidence="2">
    <location>
        <begin position="162"/>
        <end position="192"/>
    </location>
</feature>
<dbReference type="EMBL" id="CP073078">
    <property type="protein sequence ID" value="QUD86135.1"/>
    <property type="molecule type" value="Genomic_DNA"/>
</dbReference>
<dbReference type="PANTHER" id="PTHR42852:SF13">
    <property type="entry name" value="PROTEIN DIPZ"/>
    <property type="match status" value="1"/>
</dbReference>
<organism evidence="5 6">
    <name type="scientific">Phenylobacterium montanum</name>
    <dbReference type="NCBI Taxonomy" id="2823693"/>
    <lineage>
        <taxon>Bacteria</taxon>
        <taxon>Pseudomonadati</taxon>
        <taxon>Pseudomonadota</taxon>
        <taxon>Alphaproteobacteria</taxon>
        <taxon>Caulobacterales</taxon>
        <taxon>Caulobacteraceae</taxon>
        <taxon>Phenylobacterium</taxon>
    </lineage>
</organism>
<gene>
    <name evidence="5" type="ORF">KCG34_13600</name>
</gene>
<dbReference type="KEGG" id="caul:KCG34_13600"/>
<evidence type="ECO:0000259" key="4">
    <source>
        <dbReference type="PROSITE" id="PS51352"/>
    </source>
</evidence>
<feature type="chain" id="PRO_5037294471" evidence="3">
    <location>
        <begin position="24"/>
        <end position="192"/>
    </location>
</feature>
<proteinExistence type="predicted"/>
<evidence type="ECO:0000256" key="3">
    <source>
        <dbReference type="SAM" id="SignalP"/>
    </source>
</evidence>
<dbReference type="GO" id="GO:0015036">
    <property type="term" value="F:disulfide oxidoreductase activity"/>
    <property type="evidence" value="ECO:0007669"/>
    <property type="project" value="UniProtKB-ARBA"/>
</dbReference>